<dbReference type="PROSITE" id="PS51832">
    <property type="entry name" value="HD_GYP"/>
    <property type="match status" value="1"/>
</dbReference>
<evidence type="ECO:0000313" key="2">
    <source>
        <dbReference type="EMBL" id="MPN11539.1"/>
    </source>
</evidence>
<sequence length="193" mass="21527">MGKIFIPKDILNKPGRLTNDEYEQIKKHCQLGGDYLRKNWEIPVESVVGVLTHHERCDGSGYPYGLPLNKQTIEGKLIAICDVYDAMTSERPYRASLSPSEAIEHIIGNSGTMFDPELITIFIKKIAPYPIGSRVVLSNGIKATVVRNYPKGLTRPMVEIDEPLNVGGSFERNILDLFNDVSLLNITIIGLDK</sequence>
<accession>A0A645FDW1</accession>
<dbReference type="InterPro" id="IPR003607">
    <property type="entry name" value="HD/PDEase_dom"/>
</dbReference>
<dbReference type="InterPro" id="IPR037522">
    <property type="entry name" value="HD_GYP_dom"/>
</dbReference>
<feature type="domain" description="HD-GYP" evidence="1">
    <location>
        <begin position="1"/>
        <end position="138"/>
    </location>
</feature>
<dbReference type="Gene3D" id="1.10.3210.10">
    <property type="entry name" value="Hypothetical protein af1432"/>
    <property type="match status" value="1"/>
</dbReference>
<name>A0A645FDW1_9ZZZZ</name>
<dbReference type="AlphaFoldDB" id="A0A645FDW1"/>
<dbReference type="SUPFAM" id="SSF109604">
    <property type="entry name" value="HD-domain/PDEase-like"/>
    <property type="match status" value="1"/>
</dbReference>
<dbReference type="GO" id="GO:0016787">
    <property type="term" value="F:hydrolase activity"/>
    <property type="evidence" value="ECO:0007669"/>
    <property type="project" value="UniProtKB-KW"/>
</dbReference>
<dbReference type="CDD" id="cd00077">
    <property type="entry name" value="HDc"/>
    <property type="match status" value="1"/>
</dbReference>
<dbReference type="EMBL" id="VSSQ01057760">
    <property type="protein sequence ID" value="MPN11539.1"/>
    <property type="molecule type" value="Genomic_DNA"/>
</dbReference>
<gene>
    <name evidence="2" type="ORF">SDC9_158842</name>
</gene>
<proteinExistence type="predicted"/>
<comment type="caution">
    <text evidence="2">The sequence shown here is derived from an EMBL/GenBank/DDBJ whole genome shotgun (WGS) entry which is preliminary data.</text>
</comment>
<dbReference type="PANTHER" id="PTHR43155:SF2">
    <property type="entry name" value="CYCLIC DI-GMP PHOSPHODIESTERASE PA4108"/>
    <property type="match status" value="1"/>
</dbReference>
<organism evidence="2">
    <name type="scientific">bioreactor metagenome</name>
    <dbReference type="NCBI Taxonomy" id="1076179"/>
    <lineage>
        <taxon>unclassified sequences</taxon>
        <taxon>metagenomes</taxon>
        <taxon>ecological metagenomes</taxon>
    </lineage>
</organism>
<reference evidence="2" key="1">
    <citation type="submission" date="2019-08" db="EMBL/GenBank/DDBJ databases">
        <authorList>
            <person name="Kucharzyk K."/>
            <person name="Murdoch R.W."/>
            <person name="Higgins S."/>
            <person name="Loffler F."/>
        </authorList>
    </citation>
    <scope>NUCLEOTIDE SEQUENCE</scope>
</reference>
<protein>
    <submittedName>
        <fullName evidence="2">Cyclic di-GMP phosphodiesterase</fullName>
        <ecNumber evidence="2">3.1.4.-</ecNumber>
    </submittedName>
</protein>
<dbReference type="PANTHER" id="PTHR43155">
    <property type="entry name" value="CYCLIC DI-GMP PHOSPHODIESTERASE PA4108-RELATED"/>
    <property type="match status" value="1"/>
</dbReference>
<keyword evidence="2" id="KW-0378">Hydrolase</keyword>
<dbReference type="Pfam" id="PF13487">
    <property type="entry name" value="HD_5"/>
    <property type="match status" value="1"/>
</dbReference>
<evidence type="ECO:0000259" key="1">
    <source>
        <dbReference type="PROSITE" id="PS51832"/>
    </source>
</evidence>
<dbReference type="EC" id="3.1.4.-" evidence="2"/>